<dbReference type="InterPro" id="IPR042303">
    <property type="entry name" value="Malonyl_CoA_deC_C_sf"/>
</dbReference>
<dbReference type="Pfam" id="PF05292">
    <property type="entry name" value="MCD"/>
    <property type="match status" value="1"/>
</dbReference>
<feature type="domain" description="Brix" evidence="1">
    <location>
        <begin position="31"/>
        <end position="234"/>
    </location>
</feature>
<dbReference type="Pfam" id="PF04427">
    <property type="entry name" value="Brix"/>
    <property type="match status" value="1"/>
</dbReference>
<dbReference type="InterPro" id="IPR035372">
    <property type="entry name" value="MCD_N"/>
</dbReference>
<dbReference type="GO" id="GO:0019843">
    <property type="term" value="F:rRNA binding"/>
    <property type="evidence" value="ECO:0007669"/>
    <property type="project" value="InterPro"/>
</dbReference>
<sequence>MVAVGRVSQPKTRRGKKFLEERAPKVTENDKKVLLIRGGKTSPVILQCLKDFYLLKKPLVCQMHRKNPFHLFDDDTNLEKFTEKFDASLFFFGSNSKKRPDNLVFGRMFDFHILDMIEFQVENFRSSKDFDVPKATLGTKPCLIFQGEKFQTDPTFKRAANLLTDCFKGETAENVRLQGLELVIAFTAVNDRILFRVYRTYLKKSGTRIPRIEMEEVGPSMDLIFRRNKLASDDLMKTALKQPAQLKAKKTKNVTQDVFGTKLARVHLGRQNIHTLQTRKMKGLRRSKEQNGQEEQMDDANQHLAMLGRFCRSIRRTADPITVAIRYGSNVNPVIASLAELNSKSSVAKWMRSGKQLVQKYTASPWEERVTLLEQLAMSLGVDHNKLSSAVDRYVANKDASAERLARRVSVASTPQYVRLFQTIGNIEGGVKFICDLRADILAMISKSRSSQLEAVKPFEETLQEMLSLWFSVGLLHLDRLTWQSPSDLLLKVAEFEAVHPVRHWGDIKRRVGHNRRCFIFTHPAMPREPLVVLHVALMDHIGDNIQEIIRQIETDDHLHEADANTAIFYSISSTQKGLKGIDLGNLLIKRVVAELQRDLPHIVNFSTLSPIPGFRQWLLGQVKQERSAQNGADVFDSDLLSSLRSSLNVSSDEEAVTLFKSAVESNDVQQFEALKSALMPLCAKYLYVVKRRGYAVDPVANFHLRNGAELYRLNWMADNSARGIKNSFGMMVNYRYVLPEVEMNSNRYLSDQTVAVHDNVRSLLKGNKVSSAGQ</sequence>
<dbReference type="FunFam" id="3.40.630.150:FF:000001">
    <property type="entry name" value="Malonyl-CoA decarboxylase, mitochondrial"/>
    <property type="match status" value="1"/>
</dbReference>
<dbReference type="Gene3D" id="3.40.630.150">
    <property type="entry name" value="Malonyl-CoA decarboxylase, catalytic domain"/>
    <property type="match status" value="1"/>
</dbReference>
<dbReference type="WBParaSite" id="PSAMB.scaffold75size85408.g1451.t1">
    <property type="protein sequence ID" value="PSAMB.scaffold75size85408.g1451.t1"/>
    <property type="gene ID" value="PSAMB.scaffold75size85408.g1451"/>
</dbReference>
<keyword evidence="2" id="KW-1185">Reference proteome</keyword>
<dbReference type="GO" id="GO:0006085">
    <property type="term" value="P:acetyl-CoA biosynthetic process"/>
    <property type="evidence" value="ECO:0007669"/>
    <property type="project" value="TreeGrafter"/>
</dbReference>
<dbReference type="PROSITE" id="PS50833">
    <property type="entry name" value="BRIX"/>
    <property type="match status" value="1"/>
</dbReference>
<dbReference type="Gene3D" id="1.20.140.90">
    <property type="entry name" value="Malonyl-CoA decarboxylase, oligemerization domain"/>
    <property type="match status" value="1"/>
</dbReference>
<dbReference type="GO" id="GO:0005759">
    <property type="term" value="C:mitochondrial matrix"/>
    <property type="evidence" value="ECO:0007669"/>
    <property type="project" value="TreeGrafter"/>
</dbReference>
<name>A0A914XB26_9BILA</name>
<organism evidence="2 3">
    <name type="scientific">Plectus sambesii</name>
    <dbReference type="NCBI Taxonomy" id="2011161"/>
    <lineage>
        <taxon>Eukaryota</taxon>
        <taxon>Metazoa</taxon>
        <taxon>Ecdysozoa</taxon>
        <taxon>Nematoda</taxon>
        <taxon>Chromadorea</taxon>
        <taxon>Plectida</taxon>
        <taxon>Plectina</taxon>
        <taxon>Plectoidea</taxon>
        <taxon>Plectidae</taxon>
        <taxon>Plectus</taxon>
    </lineage>
</organism>
<protein>
    <submittedName>
        <fullName evidence="3">Brix domain-containing protein</fullName>
    </submittedName>
</protein>
<proteinExistence type="predicted"/>
<dbReference type="InterPro" id="IPR038917">
    <property type="entry name" value="Malonyl_CoA_deC"/>
</dbReference>
<dbReference type="PANTHER" id="PTHR28641:SF1">
    <property type="entry name" value="MALONYL-COA DECARBOXYLASE, MITOCHONDRIAL"/>
    <property type="match status" value="1"/>
</dbReference>
<dbReference type="Proteomes" id="UP000887566">
    <property type="component" value="Unplaced"/>
</dbReference>
<dbReference type="InterPro" id="IPR007109">
    <property type="entry name" value="Brix"/>
</dbReference>
<dbReference type="GO" id="GO:0005782">
    <property type="term" value="C:peroxisomal matrix"/>
    <property type="evidence" value="ECO:0007669"/>
    <property type="project" value="TreeGrafter"/>
</dbReference>
<evidence type="ECO:0000259" key="1">
    <source>
        <dbReference type="PROSITE" id="PS50833"/>
    </source>
</evidence>
<evidence type="ECO:0000313" key="3">
    <source>
        <dbReference type="WBParaSite" id="PSAMB.scaffold75size85408.g1451.t1"/>
    </source>
</evidence>
<dbReference type="InterPro" id="IPR038351">
    <property type="entry name" value="MCD_N_sf"/>
</dbReference>
<dbReference type="GO" id="GO:0006364">
    <property type="term" value="P:rRNA processing"/>
    <property type="evidence" value="ECO:0007669"/>
    <property type="project" value="InterPro"/>
</dbReference>
<dbReference type="AlphaFoldDB" id="A0A914XB26"/>
<accession>A0A914XB26</accession>
<dbReference type="InterPro" id="IPR007956">
    <property type="entry name" value="Malonyl_CoA_deC_C"/>
</dbReference>
<dbReference type="GO" id="GO:2001294">
    <property type="term" value="P:malonyl-CoA catabolic process"/>
    <property type="evidence" value="ECO:0007669"/>
    <property type="project" value="TreeGrafter"/>
</dbReference>
<dbReference type="Pfam" id="PF17408">
    <property type="entry name" value="MCD_N"/>
    <property type="match status" value="1"/>
</dbReference>
<dbReference type="SMART" id="SM00879">
    <property type="entry name" value="Brix"/>
    <property type="match status" value="1"/>
</dbReference>
<evidence type="ECO:0000313" key="2">
    <source>
        <dbReference type="Proteomes" id="UP000887566"/>
    </source>
</evidence>
<dbReference type="GO" id="GO:0006633">
    <property type="term" value="P:fatty acid biosynthetic process"/>
    <property type="evidence" value="ECO:0007669"/>
    <property type="project" value="InterPro"/>
</dbReference>
<dbReference type="PANTHER" id="PTHR28641">
    <property type="match status" value="1"/>
</dbReference>
<dbReference type="GO" id="GO:0050080">
    <property type="term" value="F:malonyl-CoA decarboxylase activity"/>
    <property type="evidence" value="ECO:0007669"/>
    <property type="project" value="InterPro"/>
</dbReference>
<reference evidence="3" key="1">
    <citation type="submission" date="2022-11" db="UniProtKB">
        <authorList>
            <consortium name="WormBaseParasite"/>
        </authorList>
    </citation>
    <scope>IDENTIFICATION</scope>
</reference>